<dbReference type="Pfam" id="PF01656">
    <property type="entry name" value="CbiA"/>
    <property type="match status" value="1"/>
</dbReference>
<dbReference type="GO" id="GO:0009898">
    <property type="term" value="C:cytoplasmic side of plasma membrane"/>
    <property type="evidence" value="ECO:0007669"/>
    <property type="project" value="TreeGrafter"/>
</dbReference>
<dbReference type="InterPro" id="IPR027417">
    <property type="entry name" value="P-loop_NTPase"/>
</dbReference>
<dbReference type="GO" id="GO:0051782">
    <property type="term" value="P:negative regulation of cell division"/>
    <property type="evidence" value="ECO:0007669"/>
    <property type="project" value="TreeGrafter"/>
</dbReference>
<dbReference type="SUPFAM" id="SSF52540">
    <property type="entry name" value="P-loop containing nucleoside triphosphate hydrolases"/>
    <property type="match status" value="1"/>
</dbReference>
<dbReference type="AlphaFoldDB" id="A0A2W5N7B0"/>
<protein>
    <submittedName>
        <fullName evidence="2">ATP-binding protein</fullName>
    </submittedName>
</protein>
<dbReference type="InterPro" id="IPR050625">
    <property type="entry name" value="ParA/MinD_ATPase"/>
</dbReference>
<dbReference type="Gene3D" id="3.40.50.300">
    <property type="entry name" value="P-loop containing nucleotide triphosphate hydrolases"/>
    <property type="match status" value="1"/>
</dbReference>
<sequence length="325" mass="35375">MRIAFCGKGGSGKTSIASLFIRYLAATGEQVLAIDGDINQHLSSAIGLQPEKVKALPRLGQEASVLREYARGTNMRINPTHFIESTPAGRGSNFITFAGGDPVSSRFIMRDGNLRFMAVGGHDDEDMGTTCYHKFTGAEGIFLNHLLDEENEFVVGDKCAGADPFASSGLASRYDAIYLVLEPTLKSIGVFEQASQYAKPFGIRLYVIANKIVSSDDLAFIEEKTGQKALCAFGDLAVIRNLEKGRDYTVSDLDETIIQNLKTMVQTAKALGPRDWTHYITVGNQFHKRAGDGWASSKYGYDMMEQVDPDFHYGQLAASAGKAAT</sequence>
<organism evidence="2 3">
    <name type="scientific">Micavibrio aeruginosavorus</name>
    <dbReference type="NCBI Taxonomy" id="349221"/>
    <lineage>
        <taxon>Bacteria</taxon>
        <taxon>Pseudomonadati</taxon>
        <taxon>Bdellovibrionota</taxon>
        <taxon>Bdellovibrionia</taxon>
        <taxon>Bdellovibrionales</taxon>
        <taxon>Pseudobdellovibrionaceae</taxon>
        <taxon>Micavibrio</taxon>
    </lineage>
</organism>
<reference evidence="2 3" key="1">
    <citation type="submission" date="2017-08" db="EMBL/GenBank/DDBJ databases">
        <title>Infants hospitalized years apart are colonized by the same room-sourced microbial strains.</title>
        <authorList>
            <person name="Brooks B."/>
            <person name="Olm M.R."/>
            <person name="Firek B.A."/>
            <person name="Baker R."/>
            <person name="Thomas B.C."/>
            <person name="Morowitz M.J."/>
            <person name="Banfield J.F."/>
        </authorList>
    </citation>
    <scope>NUCLEOTIDE SEQUENCE [LARGE SCALE GENOMIC DNA]</scope>
    <source>
        <strain evidence="2">S2_005_002_R2_29</strain>
    </source>
</reference>
<evidence type="ECO:0000259" key="1">
    <source>
        <dbReference type="Pfam" id="PF01656"/>
    </source>
</evidence>
<feature type="domain" description="CobQ/CobB/MinD/ParA nucleotide binding" evidence="1">
    <location>
        <begin position="7"/>
        <end position="215"/>
    </location>
</feature>
<dbReference type="GO" id="GO:0005829">
    <property type="term" value="C:cytosol"/>
    <property type="evidence" value="ECO:0007669"/>
    <property type="project" value="TreeGrafter"/>
</dbReference>
<dbReference type="InterPro" id="IPR002586">
    <property type="entry name" value="CobQ/CobB/MinD/ParA_Nub-bd_dom"/>
</dbReference>
<dbReference type="PANTHER" id="PTHR43384">
    <property type="entry name" value="SEPTUM SITE-DETERMINING PROTEIN MIND HOMOLOG, CHLOROPLASTIC-RELATED"/>
    <property type="match status" value="1"/>
</dbReference>
<accession>A0A2W5N7B0</accession>
<dbReference type="GO" id="GO:0016887">
    <property type="term" value="F:ATP hydrolysis activity"/>
    <property type="evidence" value="ECO:0007669"/>
    <property type="project" value="TreeGrafter"/>
</dbReference>
<name>A0A2W5N7B0_9BACT</name>
<evidence type="ECO:0000313" key="2">
    <source>
        <dbReference type="EMBL" id="PZQ48229.1"/>
    </source>
</evidence>
<keyword evidence="2" id="KW-0547">Nucleotide-binding</keyword>
<comment type="caution">
    <text evidence="2">The sequence shown here is derived from an EMBL/GenBank/DDBJ whole genome shotgun (WGS) entry which is preliminary data.</text>
</comment>
<dbReference type="PANTHER" id="PTHR43384:SF15">
    <property type="entry name" value="ATP-BINDING PROTEIN"/>
    <property type="match status" value="1"/>
</dbReference>
<dbReference type="Proteomes" id="UP000249417">
    <property type="component" value="Unassembled WGS sequence"/>
</dbReference>
<evidence type="ECO:0000313" key="3">
    <source>
        <dbReference type="Proteomes" id="UP000249417"/>
    </source>
</evidence>
<proteinExistence type="predicted"/>
<dbReference type="GO" id="GO:0005524">
    <property type="term" value="F:ATP binding"/>
    <property type="evidence" value="ECO:0007669"/>
    <property type="project" value="UniProtKB-KW"/>
</dbReference>
<keyword evidence="2" id="KW-0067">ATP-binding</keyword>
<dbReference type="EMBL" id="QFQB01000006">
    <property type="protein sequence ID" value="PZQ48229.1"/>
    <property type="molecule type" value="Genomic_DNA"/>
</dbReference>
<gene>
    <name evidence="2" type="ORF">DI551_01705</name>
</gene>